<evidence type="ECO:0000313" key="4">
    <source>
        <dbReference type="Proteomes" id="UP001235303"/>
    </source>
</evidence>
<dbReference type="PANTHER" id="PTHR31407:SF16">
    <property type="entry name" value="PSBP DOMAIN-CONTAINING PROTEIN 7, CHLOROPLASTIC"/>
    <property type="match status" value="1"/>
</dbReference>
<feature type="chain" id="PRO_5046902510" evidence="1">
    <location>
        <begin position="24"/>
        <end position="180"/>
    </location>
</feature>
<evidence type="ECO:0000313" key="3">
    <source>
        <dbReference type="EMBL" id="MDJ1172115.1"/>
    </source>
</evidence>
<keyword evidence="4" id="KW-1185">Reference proteome</keyword>
<accession>A0ABT7AZ26</accession>
<dbReference type="InterPro" id="IPR016123">
    <property type="entry name" value="Mog1/PsbP_a/b/a-sand"/>
</dbReference>
<feature type="signal peptide" evidence="1">
    <location>
        <begin position="1"/>
        <end position="23"/>
    </location>
</feature>
<dbReference type="EMBL" id="JAQOSP010000141">
    <property type="protein sequence ID" value="MDJ1172115.1"/>
    <property type="molecule type" value="Genomic_DNA"/>
</dbReference>
<keyword evidence="1" id="KW-0732">Signal</keyword>
<reference evidence="3 4" key="1">
    <citation type="submission" date="2023-01" db="EMBL/GenBank/DDBJ databases">
        <title>Novel diversity within Roseofilum (Cyanobacteria; Desertifilaceae) from marine benthic mats with descriptions of four novel species.</title>
        <authorList>
            <person name="Wang Y."/>
            <person name="Berthold D.E."/>
            <person name="Hu J."/>
            <person name="Lefler F.W."/>
            <person name="Laughinghouse H.D. IV."/>
        </authorList>
    </citation>
    <scope>NUCLEOTIDE SEQUENCE [LARGE SCALE GENOMIC DNA]</scope>
    <source>
        <strain evidence="3 4">BLCC-M154</strain>
    </source>
</reference>
<dbReference type="Pfam" id="PF01789">
    <property type="entry name" value="PsbP"/>
    <property type="match status" value="1"/>
</dbReference>
<gene>
    <name evidence="3" type="primary">psbP</name>
    <name evidence="3" type="ORF">PMG71_22050</name>
</gene>
<protein>
    <submittedName>
        <fullName evidence="3">Photosystem II reaction center PsbP</fullName>
    </submittedName>
</protein>
<dbReference type="SUPFAM" id="SSF55724">
    <property type="entry name" value="Mog1p/PsbP-like"/>
    <property type="match status" value="1"/>
</dbReference>
<evidence type="ECO:0000256" key="1">
    <source>
        <dbReference type="SAM" id="SignalP"/>
    </source>
</evidence>
<evidence type="ECO:0000259" key="2">
    <source>
        <dbReference type="Pfam" id="PF01789"/>
    </source>
</evidence>
<dbReference type="InterPro" id="IPR002683">
    <property type="entry name" value="PsbP_C"/>
</dbReference>
<dbReference type="PROSITE" id="PS51257">
    <property type="entry name" value="PROKAR_LIPOPROTEIN"/>
    <property type="match status" value="1"/>
</dbReference>
<dbReference type="NCBIfam" id="NF040946">
    <property type="entry name" value="PSII_PsbP"/>
    <property type="match status" value="1"/>
</dbReference>
<comment type="caution">
    <text evidence="3">The sequence shown here is derived from an EMBL/GenBank/DDBJ whole genome shotgun (WGS) entry which is preliminary data.</text>
</comment>
<proteinExistence type="predicted"/>
<feature type="domain" description="PsbP C-terminal" evidence="2">
    <location>
        <begin position="25"/>
        <end position="179"/>
    </location>
</feature>
<organism evidence="3 4">
    <name type="scientific">Roseofilum acuticapitatum BLCC-M154</name>
    <dbReference type="NCBI Taxonomy" id="3022444"/>
    <lineage>
        <taxon>Bacteria</taxon>
        <taxon>Bacillati</taxon>
        <taxon>Cyanobacteriota</taxon>
        <taxon>Cyanophyceae</taxon>
        <taxon>Desertifilales</taxon>
        <taxon>Desertifilaceae</taxon>
        <taxon>Roseofilum</taxon>
        <taxon>Roseofilum acuticapitatum</taxon>
    </lineage>
</organism>
<dbReference type="Gene3D" id="3.40.1000.10">
    <property type="entry name" value="Mog1/PsbP, alpha/beta/alpha sandwich"/>
    <property type="match status" value="1"/>
</dbReference>
<dbReference type="RefSeq" id="WP_283755868.1">
    <property type="nucleotide sequence ID" value="NZ_JAQOSP010000141.1"/>
</dbReference>
<name>A0ABT7AZ26_9CYAN</name>
<sequence>MFKRLAIATLMGLTLMLTSCVSATSGLQQYVNATKGYEFLYPNGWVAVKVSGGPDVVFHDLVERTENLSVVINPVEGEKELSDLGTATEVGYELSKTAIAPENTGRSAELVNAGSKTLGDKLYYLLEYEVNIPDQPLRHNLTSVAVSRGKLLTFSLSTTEKRWQKLHTLFEQVVQSFNVY</sequence>
<dbReference type="Proteomes" id="UP001235303">
    <property type="component" value="Unassembled WGS sequence"/>
</dbReference>
<dbReference type="PANTHER" id="PTHR31407">
    <property type="match status" value="1"/>
</dbReference>